<keyword evidence="2" id="KW-1185">Reference proteome</keyword>
<evidence type="ECO:0000313" key="1">
    <source>
        <dbReference type="EMBL" id="KAK7372231.1"/>
    </source>
</evidence>
<protein>
    <submittedName>
        <fullName evidence="1">Uncharacterized protein</fullName>
    </submittedName>
</protein>
<gene>
    <name evidence="1" type="ORF">VNO80_05604</name>
</gene>
<evidence type="ECO:0000313" key="2">
    <source>
        <dbReference type="Proteomes" id="UP001374584"/>
    </source>
</evidence>
<dbReference type="Proteomes" id="UP001374584">
    <property type="component" value="Unassembled WGS sequence"/>
</dbReference>
<name>A0AAN9RGV5_PHACN</name>
<organism evidence="1 2">
    <name type="scientific">Phaseolus coccineus</name>
    <name type="common">Scarlet runner bean</name>
    <name type="synonym">Phaseolus multiflorus</name>
    <dbReference type="NCBI Taxonomy" id="3886"/>
    <lineage>
        <taxon>Eukaryota</taxon>
        <taxon>Viridiplantae</taxon>
        <taxon>Streptophyta</taxon>
        <taxon>Embryophyta</taxon>
        <taxon>Tracheophyta</taxon>
        <taxon>Spermatophyta</taxon>
        <taxon>Magnoliopsida</taxon>
        <taxon>eudicotyledons</taxon>
        <taxon>Gunneridae</taxon>
        <taxon>Pentapetalae</taxon>
        <taxon>rosids</taxon>
        <taxon>fabids</taxon>
        <taxon>Fabales</taxon>
        <taxon>Fabaceae</taxon>
        <taxon>Papilionoideae</taxon>
        <taxon>50 kb inversion clade</taxon>
        <taxon>NPAAA clade</taxon>
        <taxon>indigoferoid/millettioid clade</taxon>
        <taxon>Phaseoleae</taxon>
        <taxon>Phaseolus</taxon>
    </lineage>
</organism>
<sequence length="154" mass="17119">MVCNVLYLFFQSFYNLEFSYINAASAIFGVAAQPHMTVDIPEFSTDDAIQWLYKAERFFRVYSIPDDQKNVIGNVAVSVFFGLVLVLIKNVGYVEFGLHYVSPQFTVLKNLSSQWVGRNSTSQPSSSTIKTPFISGDVLGSDLVSGSVPTIKPR</sequence>
<accession>A0AAN9RGV5</accession>
<dbReference type="AlphaFoldDB" id="A0AAN9RGV5"/>
<comment type="caution">
    <text evidence="1">The sequence shown here is derived from an EMBL/GenBank/DDBJ whole genome shotgun (WGS) entry which is preliminary data.</text>
</comment>
<reference evidence="1 2" key="1">
    <citation type="submission" date="2024-01" db="EMBL/GenBank/DDBJ databases">
        <title>The genomes of 5 underutilized Papilionoideae crops provide insights into root nodulation and disease resistanc.</title>
        <authorList>
            <person name="Jiang F."/>
        </authorList>
    </citation>
    <scope>NUCLEOTIDE SEQUENCE [LARGE SCALE GENOMIC DNA]</scope>
    <source>
        <strain evidence="1">JINMINGXINNONG_FW02</strain>
        <tissue evidence="1">Leaves</tissue>
    </source>
</reference>
<proteinExistence type="predicted"/>
<dbReference type="EMBL" id="JAYMYR010000003">
    <property type="protein sequence ID" value="KAK7372231.1"/>
    <property type="molecule type" value="Genomic_DNA"/>
</dbReference>